<reference evidence="1 2" key="1">
    <citation type="journal article" date="2015" name="Genome Announc.">
        <title>Whole-Genome Sequence of Leptospira interrogans Serovar Hardjo Subtype Hardjoprajitno Strain Norma, Isolated from Cattle in a Leptospirosis Outbreak in Brazil.</title>
        <authorList>
            <person name="Cosate M.R."/>
            <person name="Soares S.C."/>
            <person name="Mendes T.A."/>
            <person name="Raittz R.T."/>
            <person name="Moreira E.C."/>
            <person name="Leite R."/>
            <person name="Fernandes G.R."/>
            <person name="Haddad J.P."/>
            <person name="Ortega J.M."/>
        </authorList>
    </citation>
    <scope>NUCLEOTIDE SEQUENCE [LARGE SCALE GENOMIC DNA]</scope>
    <source>
        <strain evidence="1 2">Norma</strain>
    </source>
</reference>
<accession>A0A0M5LFM7</accession>
<dbReference type="Proteomes" id="UP000056502">
    <property type="component" value="Chromosome I"/>
</dbReference>
<name>A0A0M5LFM7_LEPIR</name>
<evidence type="ECO:0000313" key="2">
    <source>
        <dbReference type="Proteomes" id="UP000056502"/>
    </source>
</evidence>
<protein>
    <submittedName>
        <fullName evidence="1">Uncharacterized protein</fullName>
    </submittedName>
</protein>
<dbReference type="PATRIC" id="fig|1279460.3.peg.3463"/>
<dbReference type="EMBL" id="CP012603">
    <property type="protein sequence ID" value="ALE40560.1"/>
    <property type="molecule type" value="Genomic_DNA"/>
</dbReference>
<organism evidence="1">
    <name type="scientific">Leptospira interrogans serovar Hardjo str. Norma</name>
    <dbReference type="NCBI Taxonomy" id="1279460"/>
    <lineage>
        <taxon>Bacteria</taxon>
        <taxon>Pseudomonadati</taxon>
        <taxon>Spirochaetota</taxon>
        <taxon>Spirochaetia</taxon>
        <taxon>Leptospirales</taxon>
        <taxon>Leptospiraceae</taxon>
        <taxon>Leptospira</taxon>
    </lineage>
</organism>
<proteinExistence type="predicted"/>
<sequence length="39" mass="4644">MYVLLFFFSHLKPTPEYLKFQLQASYGLGTLYGKKRPLF</sequence>
<dbReference type="AlphaFoldDB" id="A0A0M5LFM7"/>
<gene>
    <name evidence="1" type="ORF">G436_3408</name>
</gene>
<evidence type="ECO:0000313" key="1">
    <source>
        <dbReference type="EMBL" id="ALE40560.1"/>
    </source>
</evidence>